<evidence type="ECO:0000256" key="4">
    <source>
        <dbReference type="ARBA" id="ARBA00022801"/>
    </source>
</evidence>
<keyword evidence="10 12" id="KW-0326">Glycosidase</keyword>
<feature type="chain" id="PRO_5007296078" description="Mannosyl-oligosaccharide glucosidase" evidence="13">
    <location>
        <begin position="29"/>
        <end position="809"/>
    </location>
</feature>
<keyword evidence="3" id="KW-0812">Transmembrane</keyword>
<evidence type="ECO:0000313" key="16">
    <source>
        <dbReference type="EMBL" id="KXS13948.1"/>
    </source>
</evidence>
<evidence type="ECO:0000259" key="14">
    <source>
        <dbReference type="Pfam" id="PF03200"/>
    </source>
</evidence>
<sequence length="809" mass="92078">MSMSPTTRHRRLGGIAALIFIILGACDGFSTPIDPALPAHNRSLLHGTYLPNLYFGTKSRVANGVRTGLMWFGVGEGNYNGLHNIRHTSEQDDKRGSYGWELHDGRTFGSQWMDDHENNAKLRTDFVKFHESGQTGDWGARITGSNIRPSEEAKVSVIYYVALEGEGTLRLQSKDFQQDPEVPAVFEGVTPTLGSFTLSIFDSIDNQPPYEAESDQDESADLPDINQAHFLGKRIDPAAAWEARSFAQQELADNAQSILSGMSLTSESKPPQPGFLLSLPDTEEEGANIYFFQITVKAPFELNAVLLNGPSAVERSAETAISRRKLIPSLMDKRKLAFNRKFRTVFQLPLDIRQSHLKFAQYSLSNLLGGIGYFHGDSINIREGFGVDPPQEALVRAETRELFTAVPCRPFFPRGFLWDEGFHLLLIQAWDTSLSLDILQHWVSLFDENGWVGREQILGAEARSRVPERFIPQHPMIANPPTLVLPLLSLLDRVQSQEQEFDTQQGTPGLAATDDIEYLRHRHLKDPNLARSILRDLYTPLKRNFFWFKRTQQSTWGRTNKEVYRWWGRTDNHTMASGLDDYPRSWPPSDGEAHLDLLCWMAVYAQSLKRLAMFLGEDKDATHFSDLQSVMEQSLHDLHWDPDTGLYYDFSINEGGKLIFEKRIGYVSLFPLMLGLIPHDSERLGSVLEYLRDPNHLWSDFGIRSLSISDPLFGMDENYWRGPIWINMNYMILTSLKKNYAEPKGPYSELAKETYDALRSTLINNLYREYERTGFLWEQYSGSTGQGQRSRPFTGWSSLVLLMMSELYP</sequence>
<evidence type="ECO:0000256" key="11">
    <source>
        <dbReference type="ARBA" id="ARBA00038888"/>
    </source>
</evidence>
<feature type="signal peptide" evidence="13">
    <location>
        <begin position="1"/>
        <end position="28"/>
    </location>
</feature>
<evidence type="ECO:0000256" key="7">
    <source>
        <dbReference type="ARBA" id="ARBA00022989"/>
    </source>
</evidence>
<dbReference type="InterPro" id="IPR004888">
    <property type="entry name" value="Glycoside_hydrolase_63"/>
</dbReference>
<feature type="domain" description="Glycosyl hydrolase family 63 C-terminal" evidence="14">
    <location>
        <begin position="327"/>
        <end position="806"/>
    </location>
</feature>
<organism evidence="16 17">
    <name type="scientific">Gonapodya prolifera (strain JEL478)</name>
    <name type="common">Monoblepharis prolifera</name>
    <dbReference type="NCBI Taxonomy" id="1344416"/>
    <lineage>
        <taxon>Eukaryota</taxon>
        <taxon>Fungi</taxon>
        <taxon>Fungi incertae sedis</taxon>
        <taxon>Chytridiomycota</taxon>
        <taxon>Chytridiomycota incertae sedis</taxon>
        <taxon>Monoblepharidomycetes</taxon>
        <taxon>Monoblepharidales</taxon>
        <taxon>Gonapodyaceae</taxon>
        <taxon>Gonapodya</taxon>
    </lineage>
</organism>
<evidence type="ECO:0000256" key="2">
    <source>
        <dbReference type="ARBA" id="ARBA00010833"/>
    </source>
</evidence>
<comment type="catalytic activity">
    <reaction evidence="12">
        <text>N(4)-(alpha-D-Glc-(1-&gt;2)-alpha-D-Glc-(1-&gt;3)-alpha-D-Glc-(1-&gt;3)-alpha-D-Man-(1-&gt;2)-alpha-D-Man-(1-&gt;2)-alpha-D-Man-(1-&gt;3)-[alpha-D-Man-(1-&gt;2)-alpha-D-Man-(1-&gt;3)-[alpha-D-Man-(1-&gt;2)-alpha-D-Man-(1-&gt;6)]-alpha-D-Man-(1-&gt;6)]-beta-D-Man-(1-&gt;4)-beta-D-GlcNAc-(1-&gt;4)-beta-D-GlcNAc)-L-asparaginyl-[protein] + H2O = N(4)-(alpha-D-Glc-(1-&gt;3)-alpha-D-Glc-(1-&gt;3)-alpha-D-Man-(1-&gt;2)-alpha-D-Man-(1-&gt;2)-alpha-D-Man-(1-&gt;3)-[alpha-D-Man-(1-&gt;2)-alpha-D-Man-(1-&gt;3)-[alpha-D-Man-(1-&gt;2)-alpha-D-Man-(1-&gt;6)]-alpha-D-Man-(1-&gt;6)]-beta-D-Man-(1-&gt;4)-beta-D-GlcNAc-(1-&gt;4)-beta-D-GlcNAc)-L-asparaginyl-[protein] + beta-D-glucose</text>
        <dbReference type="Rhea" id="RHEA:55988"/>
        <dbReference type="Rhea" id="RHEA-COMP:12806"/>
        <dbReference type="Rhea" id="RHEA-COMP:14355"/>
        <dbReference type="ChEBI" id="CHEBI:15377"/>
        <dbReference type="ChEBI" id="CHEBI:15903"/>
        <dbReference type="ChEBI" id="CHEBI:59082"/>
        <dbReference type="ChEBI" id="CHEBI:132537"/>
        <dbReference type="EC" id="3.2.1.106"/>
    </reaction>
</comment>
<dbReference type="SUPFAM" id="SSF48208">
    <property type="entry name" value="Six-hairpin glycosidases"/>
    <property type="match status" value="1"/>
</dbReference>
<dbReference type="OMA" id="FNWYNTT"/>
<comment type="similarity">
    <text evidence="2 12">Belongs to the glycosyl hydrolase 63 family.</text>
</comment>
<keyword evidence="8" id="KW-0472">Membrane</keyword>
<dbReference type="OrthoDB" id="410058at2759"/>
<accession>A0A139AB59</accession>
<keyword evidence="5 12" id="KW-0256">Endoplasmic reticulum</keyword>
<dbReference type="EC" id="3.2.1.106" evidence="11 12"/>
<dbReference type="GO" id="GO:0006487">
    <property type="term" value="P:protein N-linked glycosylation"/>
    <property type="evidence" value="ECO:0007669"/>
    <property type="project" value="UniProtKB-UniRule"/>
</dbReference>
<evidence type="ECO:0000256" key="9">
    <source>
        <dbReference type="ARBA" id="ARBA00023180"/>
    </source>
</evidence>
<keyword evidence="13" id="KW-0732">Signal</keyword>
<dbReference type="GO" id="GO:0005789">
    <property type="term" value="C:endoplasmic reticulum membrane"/>
    <property type="evidence" value="ECO:0007669"/>
    <property type="project" value="UniProtKB-SubCell"/>
</dbReference>
<dbReference type="InterPro" id="IPR031335">
    <property type="entry name" value="Glyco_hydro_63_C"/>
</dbReference>
<reference evidence="16 17" key="1">
    <citation type="journal article" date="2015" name="Genome Biol. Evol.">
        <title>Phylogenomic analyses indicate that early fungi evolved digesting cell walls of algal ancestors of land plants.</title>
        <authorList>
            <person name="Chang Y."/>
            <person name="Wang S."/>
            <person name="Sekimoto S."/>
            <person name="Aerts A.L."/>
            <person name="Choi C."/>
            <person name="Clum A."/>
            <person name="LaButti K.M."/>
            <person name="Lindquist E.A."/>
            <person name="Yee Ngan C."/>
            <person name="Ohm R.A."/>
            <person name="Salamov A.A."/>
            <person name="Grigoriev I.V."/>
            <person name="Spatafora J.W."/>
            <person name="Berbee M.L."/>
        </authorList>
    </citation>
    <scope>NUCLEOTIDE SEQUENCE [LARGE SCALE GENOMIC DNA]</scope>
    <source>
        <strain evidence="16 17">JEL478</strain>
    </source>
</reference>
<dbReference type="Proteomes" id="UP000070544">
    <property type="component" value="Unassembled WGS sequence"/>
</dbReference>
<evidence type="ECO:0000256" key="13">
    <source>
        <dbReference type="SAM" id="SignalP"/>
    </source>
</evidence>
<evidence type="ECO:0000313" key="17">
    <source>
        <dbReference type="Proteomes" id="UP000070544"/>
    </source>
</evidence>
<keyword evidence="7" id="KW-1133">Transmembrane helix</keyword>
<dbReference type="InterPro" id="IPR031631">
    <property type="entry name" value="Glyco_hydro_63N"/>
</dbReference>
<evidence type="ECO:0000256" key="8">
    <source>
        <dbReference type="ARBA" id="ARBA00023136"/>
    </source>
</evidence>
<evidence type="ECO:0000256" key="3">
    <source>
        <dbReference type="ARBA" id="ARBA00022692"/>
    </source>
</evidence>
<dbReference type="PANTHER" id="PTHR10412:SF11">
    <property type="entry name" value="MANNOSYL-OLIGOSACCHARIDE GLUCOSIDASE"/>
    <property type="match status" value="1"/>
</dbReference>
<dbReference type="GO" id="GO:0009311">
    <property type="term" value="P:oligosaccharide metabolic process"/>
    <property type="evidence" value="ECO:0007669"/>
    <property type="project" value="UniProtKB-UniRule"/>
</dbReference>
<dbReference type="InterPro" id="IPR008928">
    <property type="entry name" value="6-hairpin_glycosidase_sf"/>
</dbReference>
<dbReference type="Gene3D" id="2.70.98.110">
    <property type="entry name" value="Glycosyl hydrolase family 63, N-terminal domain"/>
    <property type="match status" value="1"/>
</dbReference>
<protein>
    <recommendedName>
        <fullName evidence="11 12">Mannosyl-oligosaccharide glucosidase</fullName>
        <ecNumber evidence="11 12">3.2.1.106</ecNumber>
    </recommendedName>
</protein>
<dbReference type="AlphaFoldDB" id="A0A139AB59"/>
<dbReference type="PANTHER" id="PTHR10412">
    <property type="entry name" value="MANNOSYL-OLIGOSACCHARIDE GLUCOSIDASE"/>
    <property type="match status" value="1"/>
</dbReference>
<keyword evidence="9" id="KW-0325">Glycoprotein</keyword>
<dbReference type="EMBL" id="KQ965772">
    <property type="protein sequence ID" value="KXS13948.1"/>
    <property type="molecule type" value="Genomic_DNA"/>
</dbReference>
<evidence type="ECO:0000256" key="1">
    <source>
        <dbReference type="ARBA" id="ARBA00004648"/>
    </source>
</evidence>
<dbReference type="InterPro" id="IPR012341">
    <property type="entry name" value="6hp_glycosidase-like_sf"/>
</dbReference>
<comment type="subcellular location">
    <subcellularLocation>
        <location evidence="1 12">Endoplasmic reticulum membrane</location>
        <topology evidence="1 12">Single-pass type II membrane protein</topology>
    </subcellularLocation>
</comment>
<dbReference type="Gene3D" id="1.50.10.10">
    <property type="match status" value="1"/>
</dbReference>
<dbReference type="STRING" id="1344416.A0A139AB59"/>
<evidence type="ECO:0000259" key="15">
    <source>
        <dbReference type="Pfam" id="PF16923"/>
    </source>
</evidence>
<keyword evidence="4 12" id="KW-0378">Hydrolase</keyword>
<evidence type="ECO:0000256" key="12">
    <source>
        <dbReference type="RuleBase" id="RU368089"/>
    </source>
</evidence>
<dbReference type="InterPro" id="IPR038518">
    <property type="entry name" value="Glyco_hydro_63N_sf"/>
</dbReference>
<keyword evidence="17" id="KW-1185">Reference proteome</keyword>
<evidence type="ECO:0000256" key="6">
    <source>
        <dbReference type="ARBA" id="ARBA00022968"/>
    </source>
</evidence>
<evidence type="ECO:0000256" key="5">
    <source>
        <dbReference type="ARBA" id="ARBA00022824"/>
    </source>
</evidence>
<keyword evidence="6" id="KW-0735">Signal-anchor</keyword>
<evidence type="ECO:0000256" key="10">
    <source>
        <dbReference type="ARBA" id="ARBA00023295"/>
    </source>
</evidence>
<feature type="domain" description="Glycosyl hydrolase family 63 N-terminal" evidence="15">
    <location>
        <begin position="43"/>
        <end position="272"/>
    </location>
</feature>
<name>A0A139AB59_GONPJ</name>
<gene>
    <name evidence="16" type="ORF">M427DRAFT_57961</name>
</gene>
<dbReference type="GO" id="GO:0004573">
    <property type="term" value="F:Glc3Man9GlcNAc2 oligosaccharide glucosidase activity"/>
    <property type="evidence" value="ECO:0007669"/>
    <property type="project" value="UniProtKB-UniRule"/>
</dbReference>
<proteinExistence type="inferred from homology"/>
<dbReference type="Pfam" id="PF16923">
    <property type="entry name" value="Glyco_hydro_63N"/>
    <property type="match status" value="1"/>
</dbReference>
<comment type="function">
    <text evidence="12">Cleaves the distal alpha 1,2-linked glucose residue from the Glc(3)Man(9)GlcNAc(2) oligosaccharide precursor.</text>
</comment>
<dbReference type="Pfam" id="PF03200">
    <property type="entry name" value="Glyco_hydro_63"/>
    <property type="match status" value="1"/>
</dbReference>